<dbReference type="NCBIfam" id="TIGR04183">
    <property type="entry name" value="Por_Secre_tail"/>
    <property type="match status" value="1"/>
</dbReference>
<comment type="caution">
    <text evidence="3">The sequence shown here is derived from an EMBL/GenBank/DDBJ whole genome shotgun (WGS) entry which is preliminary data.</text>
</comment>
<feature type="domain" description="Secretion system C-terminal sorting" evidence="2">
    <location>
        <begin position="472"/>
        <end position="547"/>
    </location>
</feature>
<accession>A0ABX3P3R6</accession>
<feature type="signal peptide" evidence="1">
    <location>
        <begin position="1"/>
        <end position="29"/>
    </location>
</feature>
<keyword evidence="1" id="KW-0732">Signal</keyword>
<reference evidence="3 4" key="1">
    <citation type="submission" date="2016-04" db="EMBL/GenBank/DDBJ databases">
        <authorList>
            <person name="Chen L."/>
            <person name="Zhuang W."/>
            <person name="Wang G."/>
        </authorList>
    </citation>
    <scope>NUCLEOTIDE SEQUENCE [LARGE SCALE GENOMIC DNA]</scope>
    <source>
        <strain evidence="4">GR20</strain>
    </source>
</reference>
<protein>
    <recommendedName>
        <fullName evidence="2">Secretion system C-terminal sorting domain-containing protein</fullName>
    </recommendedName>
</protein>
<feature type="chain" id="PRO_5046090363" description="Secretion system C-terminal sorting domain-containing protein" evidence="1">
    <location>
        <begin position="30"/>
        <end position="550"/>
    </location>
</feature>
<keyword evidence="4" id="KW-1185">Reference proteome</keyword>
<sequence length="550" mass="59088">MKAKFYPLRTLFFTLLLTFSIAETTRAQAIVLSTSDRTTGQDGSWTNFGNRFRYTIYVTGPLDMVDPRVVCPVPGGTSYIAGSTTINGAPFPDLPGGIMPFTTATPIPLPASSSPYDGVFIRFEMMITANTGVINNSAVLTGTNFSTVTSDPTTTTIRPSDDCSLKFYSLTTMYSPGYLPPAPTLYWPYQFIREVNFNTGGATTLVYDGKNSIGYEYDASLPTPAFNSLPANNVLTDATAMAMQTGSTRLYFVNKPISGVPADLCYYGTNPGVNSGNPSAFRLKNQPLTTNTTSLITRMTMDTQGQGYAITDDGLEFIRFTADATSVTVTKRGALVDDISNGSNSVLLENGGDIVCDGSGNLILITFAGKVYKINNAANDNVATWVYSIPNFPSTGCQSVAIGPDGTFIIGGRYLNVYKYTLSTNAFTQLTATGGFASIDFASCTMPPKPARVAVNETPTAPLNAEVSARVLPNPFKKELNLQVQLTTAENVKVRLVDFYGRTVYTTTRQMGAGTNSLNLSVPGNLSAGIYVVDIWAGNNHLLQKKLVKQ</sequence>
<dbReference type="EMBL" id="LWBO01000002">
    <property type="protein sequence ID" value="OQP54078.1"/>
    <property type="molecule type" value="Genomic_DNA"/>
</dbReference>
<dbReference type="Proteomes" id="UP000192277">
    <property type="component" value="Unassembled WGS sequence"/>
</dbReference>
<evidence type="ECO:0000256" key="1">
    <source>
        <dbReference type="SAM" id="SignalP"/>
    </source>
</evidence>
<evidence type="ECO:0000313" key="3">
    <source>
        <dbReference type="EMBL" id="OQP54078.1"/>
    </source>
</evidence>
<dbReference type="Pfam" id="PF18962">
    <property type="entry name" value="Por_Secre_tail"/>
    <property type="match status" value="1"/>
</dbReference>
<proteinExistence type="predicted"/>
<evidence type="ECO:0000259" key="2">
    <source>
        <dbReference type="Pfam" id="PF18962"/>
    </source>
</evidence>
<dbReference type="SUPFAM" id="SSF63829">
    <property type="entry name" value="Calcium-dependent phosphotriesterase"/>
    <property type="match status" value="1"/>
</dbReference>
<name>A0ABX3P3R6_9BACT</name>
<evidence type="ECO:0000313" key="4">
    <source>
        <dbReference type="Proteomes" id="UP000192277"/>
    </source>
</evidence>
<gene>
    <name evidence="3" type="ORF">A4D02_20575</name>
</gene>
<organism evidence="3 4">
    <name type="scientific">Niastella koreensis</name>
    <dbReference type="NCBI Taxonomy" id="354356"/>
    <lineage>
        <taxon>Bacteria</taxon>
        <taxon>Pseudomonadati</taxon>
        <taxon>Bacteroidota</taxon>
        <taxon>Chitinophagia</taxon>
        <taxon>Chitinophagales</taxon>
        <taxon>Chitinophagaceae</taxon>
        <taxon>Niastella</taxon>
    </lineage>
</organism>
<dbReference type="InterPro" id="IPR026444">
    <property type="entry name" value="Secre_tail"/>
</dbReference>